<accession>A0ABT4R2X5</accession>
<protein>
    <submittedName>
        <fullName evidence="1">Uncharacterized protein</fullName>
    </submittedName>
</protein>
<gene>
    <name evidence="1" type="ORF">OOJ09_28775</name>
</gene>
<organism evidence="1 2">
    <name type="scientific">Mesorhizobium qingshengii</name>
    <dbReference type="NCBI Taxonomy" id="1165689"/>
    <lineage>
        <taxon>Bacteria</taxon>
        <taxon>Pseudomonadati</taxon>
        <taxon>Pseudomonadota</taxon>
        <taxon>Alphaproteobacteria</taxon>
        <taxon>Hyphomicrobiales</taxon>
        <taxon>Phyllobacteriaceae</taxon>
        <taxon>Mesorhizobium</taxon>
    </lineage>
</organism>
<dbReference type="EMBL" id="JAPFQA010000022">
    <property type="protein sequence ID" value="MCZ8548187.1"/>
    <property type="molecule type" value="Genomic_DNA"/>
</dbReference>
<proteinExistence type="predicted"/>
<evidence type="ECO:0000313" key="2">
    <source>
        <dbReference type="Proteomes" id="UP001152178"/>
    </source>
</evidence>
<name>A0ABT4R2X5_9HYPH</name>
<evidence type="ECO:0000313" key="1">
    <source>
        <dbReference type="EMBL" id="MCZ8548187.1"/>
    </source>
</evidence>
<reference evidence="1" key="1">
    <citation type="submission" date="2022-11" db="EMBL/GenBank/DDBJ databases">
        <authorList>
            <person name="Coimbra C."/>
        </authorList>
    </citation>
    <scope>NUCLEOTIDE SEQUENCE</scope>
    <source>
        <strain evidence="1">Jales19</strain>
    </source>
</reference>
<sequence>MIDIDRAAMPSGVSEVNQWAPSREMMTDSCDRRYSSAFCEKTWPEQLCLPIEMVMVTFSLMG</sequence>
<comment type="caution">
    <text evidence="1">The sequence shown here is derived from an EMBL/GenBank/DDBJ whole genome shotgun (WGS) entry which is preliminary data.</text>
</comment>
<dbReference type="Proteomes" id="UP001152178">
    <property type="component" value="Unassembled WGS sequence"/>
</dbReference>
<keyword evidence="2" id="KW-1185">Reference proteome</keyword>